<organism evidence="1 2">
    <name type="scientific">Pendulispora rubella</name>
    <dbReference type="NCBI Taxonomy" id="2741070"/>
    <lineage>
        <taxon>Bacteria</taxon>
        <taxon>Pseudomonadati</taxon>
        <taxon>Myxococcota</taxon>
        <taxon>Myxococcia</taxon>
        <taxon>Myxococcales</taxon>
        <taxon>Sorangiineae</taxon>
        <taxon>Pendulisporaceae</taxon>
        <taxon>Pendulispora</taxon>
    </lineage>
</organism>
<dbReference type="EMBL" id="CP089983">
    <property type="protein sequence ID" value="WXB10551.1"/>
    <property type="molecule type" value="Genomic_DNA"/>
</dbReference>
<dbReference type="Pfam" id="PF05635">
    <property type="entry name" value="23S_rRNA_IVP"/>
    <property type="match status" value="1"/>
</dbReference>
<sequence>MQTNLFHGDDRFHAIELAINAIAVLRPTVERIRCCDRELADQLRAALRSMAMHIAEGNRSRGGYRTARFRMAAGSNSESRAAVRVAVSWGYVPASEVKAGDEVLDRIGSTLHRLSAPR</sequence>
<name>A0ABZ2LHZ2_9BACT</name>
<protein>
    <submittedName>
        <fullName evidence="1">Four helix bundle protein</fullName>
    </submittedName>
</protein>
<evidence type="ECO:0000313" key="1">
    <source>
        <dbReference type="EMBL" id="WXB10551.1"/>
    </source>
</evidence>
<dbReference type="NCBIfam" id="TIGR02436">
    <property type="entry name" value="four helix bundle protein"/>
    <property type="match status" value="1"/>
</dbReference>
<keyword evidence="2" id="KW-1185">Reference proteome</keyword>
<gene>
    <name evidence="1" type="ORF">LVJ94_25410</name>
</gene>
<dbReference type="InterPro" id="IPR012657">
    <property type="entry name" value="23S_rRNA-intervening_sequence"/>
</dbReference>
<evidence type="ECO:0000313" key="2">
    <source>
        <dbReference type="Proteomes" id="UP001374803"/>
    </source>
</evidence>
<reference evidence="1" key="1">
    <citation type="submission" date="2021-12" db="EMBL/GenBank/DDBJ databases">
        <title>Discovery of the Pendulisporaceae a myxobacterial family with distinct sporulation behavior and unique specialized metabolism.</title>
        <authorList>
            <person name="Garcia R."/>
            <person name="Popoff A."/>
            <person name="Bader C.D."/>
            <person name="Loehr J."/>
            <person name="Walesch S."/>
            <person name="Walt C."/>
            <person name="Boldt J."/>
            <person name="Bunk B."/>
            <person name="Haeckl F.J.F.P.J."/>
            <person name="Gunesch A.P."/>
            <person name="Birkelbach J."/>
            <person name="Nuebel U."/>
            <person name="Pietschmann T."/>
            <person name="Bach T."/>
            <person name="Mueller R."/>
        </authorList>
    </citation>
    <scope>NUCLEOTIDE SEQUENCE</scope>
    <source>
        <strain evidence="1">MSr11367</strain>
    </source>
</reference>
<dbReference type="RefSeq" id="WP_394840226.1">
    <property type="nucleotide sequence ID" value="NZ_CP089929.1"/>
</dbReference>
<dbReference type="Gene3D" id="1.20.1440.60">
    <property type="entry name" value="23S rRNA-intervening sequence"/>
    <property type="match status" value="1"/>
</dbReference>
<proteinExistence type="predicted"/>
<dbReference type="Proteomes" id="UP001374803">
    <property type="component" value="Chromosome"/>
</dbReference>
<dbReference type="InterPro" id="IPR036583">
    <property type="entry name" value="23S_rRNA_IVS_sf"/>
</dbReference>
<accession>A0ABZ2LHZ2</accession>
<dbReference type="SUPFAM" id="SSF158446">
    <property type="entry name" value="IVS-encoded protein-like"/>
    <property type="match status" value="1"/>
</dbReference>